<name>A0A0F9SIM7_9ZZZZ</name>
<sequence>MIEEEFYKEFKSGECIDLKKLSEKFISKQKVKDIIHKILYPTPQEAKQKGNDYQMLYLVKKGSELKMELGLE</sequence>
<dbReference type="EMBL" id="LAZR01002503">
    <property type="protein sequence ID" value="KKN29213.1"/>
    <property type="molecule type" value="Genomic_DNA"/>
</dbReference>
<accession>A0A0F9SIM7</accession>
<reference evidence="1" key="1">
    <citation type="journal article" date="2015" name="Nature">
        <title>Complex archaea that bridge the gap between prokaryotes and eukaryotes.</title>
        <authorList>
            <person name="Spang A."/>
            <person name="Saw J.H."/>
            <person name="Jorgensen S.L."/>
            <person name="Zaremba-Niedzwiedzka K."/>
            <person name="Martijn J."/>
            <person name="Lind A.E."/>
            <person name="van Eijk R."/>
            <person name="Schleper C."/>
            <person name="Guy L."/>
            <person name="Ettema T.J."/>
        </authorList>
    </citation>
    <scope>NUCLEOTIDE SEQUENCE</scope>
</reference>
<protein>
    <submittedName>
        <fullName evidence="1">Uncharacterized protein</fullName>
    </submittedName>
</protein>
<comment type="caution">
    <text evidence="1">The sequence shown here is derived from an EMBL/GenBank/DDBJ whole genome shotgun (WGS) entry which is preliminary data.</text>
</comment>
<dbReference type="AlphaFoldDB" id="A0A0F9SIM7"/>
<gene>
    <name evidence="1" type="ORF">LCGC14_0846660</name>
</gene>
<evidence type="ECO:0000313" key="1">
    <source>
        <dbReference type="EMBL" id="KKN29213.1"/>
    </source>
</evidence>
<organism evidence="1">
    <name type="scientific">marine sediment metagenome</name>
    <dbReference type="NCBI Taxonomy" id="412755"/>
    <lineage>
        <taxon>unclassified sequences</taxon>
        <taxon>metagenomes</taxon>
        <taxon>ecological metagenomes</taxon>
    </lineage>
</organism>
<proteinExistence type="predicted"/>